<dbReference type="RefSeq" id="XP_003116237.2">
    <property type="nucleotide sequence ID" value="XM_003116189.2"/>
</dbReference>
<evidence type="ECO:0000256" key="1">
    <source>
        <dbReference type="ARBA" id="ARBA00004370"/>
    </source>
</evidence>
<evidence type="ECO:0000259" key="4">
    <source>
        <dbReference type="Pfam" id="PF12734"/>
    </source>
</evidence>
<dbReference type="STRING" id="31234.E3LI93"/>
<organism evidence="6">
    <name type="scientific">Caenorhabditis remanei</name>
    <name type="common">Caenorhabditis vulgaris</name>
    <dbReference type="NCBI Taxonomy" id="31234"/>
    <lineage>
        <taxon>Eukaryota</taxon>
        <taxon>Metazoa</taxon>
        <taxon>Ecdysozoa</taxon>
        <taxon>Nematoda</taxon>
        <taxon>Chromadorea</taxon>
        <taxon>Rhabditida</taxon>
        <taxon>Rhabditina</taxon>
        <taxon>Rhabditomorpha</taxon>
        <taxon>Rhabditoidea</taxon>
        <taxon>Rhabditidae</taxon>
        <taxon>Peloderinae</taxon>
        <taxon>Caenorhabditis</taxon>
    </lineage>
</organism>
<evidence type="ECO:0000256" key="3">
    <source>
        <dbReference type="ARBA" id="ARBA00023136"/>
    </source>
</evidence>
<dbReference type="InterPro" id="IPR028144">
    <property type="entry name" value="CYSTM_dom"/>
</dbReference>
<name>E3LI93_CAERE</name>
<dbReference type="Proteomes" id="UP000008281">
    <property type="component" value="Unassembled WGS sequence"/>
</dbReference>
<dbReference type="AlphaFoldDB" id="E3LI93"/>
<dbReference type="GO" id="GO:0016020">
    <property type="term" value="C:membrane"/>
    <property type="evidence" value="ECO:0007669"/>
    <property type="project" value="UniProtKB-SubCell"/>
</dbReference>
<keyword evidence="3" id="KW-0472">Membrane</keyword>
<dbReference type="Pfam" id="PF12734">
    <property type="entry name" value="CYSTM"/>
    <property type="match status" value="1"/>
</dbReference>
<dbReference type="GeneID" id="9820064"/>
<feature type="domain" description="Cysteine-rich transmembrane" evidence="4">
    <location>
        <begin position="28"/>
        <end position="63"/>
    </location>
</feature>
<reference evidence="5" key="1">
    <citation type="submission" date="2007-07" db="EMBL/GenBank/DDBJ databases">
        <title>PCAP assembly of the Caenorhabditis remanei genome.</title>
        <authorList>
            <consortium name="The Caenorhabditis remanei Sequencing Consortium"/>
            <person name="Wilson R.K."/>
        </authorList>
    </citation>
    <scope>NUCLEOTIDE SEQUENCE [LARGE SCALE GENOMIC DNA]</scope>
    <source>
        <strain evidence="5">PB4641</strain>
    </source>
</reference>
<dbReference type="OMA" id="ACCQCCV"/>
<dbReference type="InParanoid" id="E3LI93"/>
<gene>
    <name evidence="5" type="ORF">CRE_08912</name>
</gene>
<dbReference type="CTD" id="9820064"/>
<proteinExistence type="inferred from homology"/>
<dbReference type="EMBL" id="DS268409">
    <property type="protein sequence ID" value="EFO95133.1"/>
    <property type="molecule type" value="Genomic_DNA"/>
</dbReference>
<keyword evidence="6" id="KW-1185">Reference proteome</keyword>
<accession>E3LI93</accession>
<dbReference type="FunCoup" id="E3LI93">
    <property type="interactions" value="591"/>
</dbReference>
<sequence length="79" mass="8563">MANPSNGYPPNVFTVQPQAQPYGQPGQPIYVVQQQPQPTRNNDGCCESFIACCACCQCCVSCCSLFTCWAQLCCVLCDS</sequence>
<dbReference type="KEGG" id="crq:GCK72_020276"/>
<evidence type="ECO:0000313" key="5">
    <source>
        <dbReference type="EMBL" id="EFO95133.1"/>
    </source>
</evidence>
<comment type="similarity">
    <text evidence="2">Belongs to the CYSTM1 family.</text>
</comment>
<protein>
    <recommendedName>
        <fullName evidence="4">Cysteine-rich transmembrane domain-containing protein</fullName>
    </recommendedName>
</protein>
<evidence type="ECO:0000256" key="2">
    <source>
        <dbReference type="ARBA" id="ARBA00009444"/>
    </source>
</evidence>
<comment type="subcellular location">
    <subcellularLocation>
        <location evidence="1">Membrane</location>
    </subcellularLocation>
</comment>
<evidence type="ECO:0000313" key="6">
    <source>
        <dbReference type="Proteomes" id="UP000008281"/>
    </source>
</evidence>
<dbReference type="eggNOG" id="ENOG502TIVJ">
    <property type="taxonomic scope" value="Eukaryota"/>
</dbReference>
<dbReference type="HOGENOM" id="CLU_2640342_0_0_1"/>